<dbReference type="EMBL" id="MKEK01000001">
    <property type="protein sequence ID" value="OEY70803.1"/>
    <property type="molecule type" value="Genomic_DNA"/>
</dbReference>
<feature type="domain" description="CYTH" evidence="1">
    <location>
        <begin position="2"/>
        <end position="204"/>
    </location>
</feature>
<dbReference type="Pfam" id="PF01928">
    <property type="entry name" value="CYTH"/>
    <property type="match status" value="1"/>
</dbReference>
<organism evidence="2 3">
    <name type="scientific">Rheinheimera salexigens</name>
    <dbReference type="NCBI Taxonomy" id="1628148"/>
    <lineage>
        <taxon>Bacteria</taxon>
        <taxon>Pseudomonadati</taxon>
        <taxon>Pseudomonadota</taxon>
        <taxon>Gammaproteobacteria</taxon>
        <taxon>Chromatiales</taxon>
        <taxon>Chromatiaceae</taxon>
        <taxon>Rheinheimera</taxon>
    </lineage>
</organism>
<proteinExistence type="predicted"/>
<dbReference type="InterPro" id="IPR039013">
    <property type="entry name" value="YgiF"/>
</dbReference>
<dbReference type="PROSITE" id="PS51707">
    <property type="entry name" value="CYTH"/>
    <property type="match status" value="1"/>
</dbReference>
<dbReference type="SMART" id="SM01118">
    <property type="entry name" value="CYTH"/>
    <property type="match status" value="1"/>
</dbReference>
<accession>A0A1E7Q9R7</accession>
<dbReference type="Gene3D" id="2.40.320.10">
    <property type="entry name" value="Hypothetical Protein Pfu-838710-001"/>
    <property type="match status" value="1"/>
</dbReference>
<dbReference type="PANTHER" id="PTHR39569:SF1">
    <property type="entry name" value="INORGANIC TRIPHOSPHATASE"/>
    <property type="match status" value="1"/>
</dbReference>
<comment type="caution">
    <text evidence="2">The sequence shown here is derived from an EMBL/GenBank/DDBJ whole genome shotgun (WGS) entry which is preliminary data.</text>
</comment>
<dbReference type="PANTHER" id="PTHR39569">
    <property type="entry name" value="INORGANIC TRIPHOSPHATASE"/>
    <property type="match status" value="1"/>
</dbReference>
<name>A0A1E7Q9R7_9GAMM</name>
<dbReference type="RefSeq" id="WP_070050406.1">
    <property type="nucleotide sequence ID" value="NZ_CBCSDO010000002.1"/>
</dbReference>
<dbReference type="OrthoDB" id="3034217at2"/>
<evidence type="ECO:0000313" key="3">
    <source>
        <dbReference type="Proteomes" id="UP000242258"/>
    </source>
</evidence>
<dbReference type="STRING" id="1628148.BI198_15490"/>
<keyword evidence="3" id="KW-1185">Reference proteome</keyword>
<dbReference type="GO" id="GO:0050355">
    <property type="term" value="F:inorganic triphosphate phosphatase activity"/>
    <property type="evidence" value="ECO:0007669"/>
    <property type="project" value="InterPro"/>
</dbReference>
<gene>
    <name evidence="2" type="ORF">BI198_15490</name>
</gene>
<dbReference type="AlphaFoldDB" id="A0A1E7Q9R7"/>
<dbReference type="CDD" id="cd07756">
    <property type="entry name" value="CYTH-like_Pase_CHAD"/>
    <property type="match status" value="1"/>
</dbReference>
<sequence>MTTELELKFLISSDAAEQLPALASQIAKIVQTDENKLLNAYFDTSDNWFRQHDFGLRSREKNRQFEQTIKLAGKHHGALQMRPEYNVSCDGVIPQLAAFPAKIWPEQTDLSQLQQNLIELFRTDFNRKRWLLQLEDGTEIELVYDLGQVIVADKTQPISELELELISGDAKHLFVLARHLIRHLPLRTGWLSKAARGYQLFNGQQLNLPADIGKNLLQQVTALQQAETCFLQQQSTPALQFCSQALTALAGAVHHIEALQQWHDVAMALAEMVKDDGQVLASEQYNLLLLAVSEYLFATT</sequence>
<evidence type="ECO:0000259" key="1">
    <source>
        <dbReference type="PROSITE" id="PS51707"/>
    </source>
</evidence>
<protein>
    <recommendedName>
        <fullName evidence="1">CYTH domain-containing protein</fullName>
    </recommendedName>
</protein>
<dbReference type="InterPro" id="IPR023577">
    <property type="entry name" value="CYTH_domain"/>
</dbReference>
<dbReference type="GO" id="GO:0046872">
    <property type="term" value="F:metal ion binding"/>
    <property type="evidence" value="ECO:0007669"/>
    <property type="project" value="TreeGrafter"/>
</dbReference>
<dbReference type="InterPro" id="IPR033469">
    <property type="entry name" value="CYTH-like_dom_sf"/>
</dbReference>
<evidence type="ECO:0000313" key="2">
    <source>
        <dbReference type="EMBL" id="OEY70803.1"/>
    </source>
</evidence>
<dbReference type="SUPFAM" id="SSF55154">
    <property type="entry name" value="CYTH-like phosphatases"/>
    <property type="match status" value="1"/>
</dbReference>
<dbReference type="Proteomes" id="UP000242258">
    <property type="component" value="Unassembled WGS sequence"/>
</dbReference>
<reference evidence="3" key="1">
    <citation type="submission" date="2016-09" db="EMBL/GenBank/DDBJ databases">
        <authorList>
            <person name="Wan X."/>
            <person name="Hou S."/>
        </authorList>
    </citation>
    <scope>NUCLEOTIDE SEQUENCE [LARGE SCALE GENOMIC DNA]</scope>
    <source>
        <strain evidence="3">KH87</strain>
    </source>
</reference>